<proteinExistence type="predicted"/>
<organism evidence="2">
    <name type="scientific">Siphoviridae sp. ctbvo1</name>
    <dbReference type="NCBI Taxonomy" id="2823590"/>
    <lineage>
        <taxon>Viruses</taxon>
        <taxon>Duplodnaviria</taxon>
        <taxon>Heunggongvirae</taxon>
        <taxon>Uroviricota</taxon>
        <taxon>Caudoviricetes</taxon>
    </lineage>
</organism>
<reference evidence="2" key="1">
    <citation type="journal article" date="2021" name="Proc. Natl. Acad. Sci. U.S.A.">
        <title>A Catalog of Tens of Thousands of Viruses from Human Metagenomes Reveals Hidden Associations with Chronic Diseases.</title>
        <authorList>
            <person name="Tisza M.J."/>
            <person name="Buck C.B."/>
        </authorList>
    </citation>
    <scope>NUCLEOTIDE SEQUENCE</scope>
    <source>
        <strain evidence="2">Ctbvo1</strain>
    </source>
</reference>
<evidence type="ECO:0000313" key="2">
    <source>
        <dbReference type="EMBL" id="DAD66309.1"/>
    </source>
</evidence>
<accession>A0A8S5L8R1</accession>
<feature type="region of interest" description="Disordered" evidence="1">
    <location>
        <begin position="449"/>
        <end position="491"/>
    </location>
</feature>
<feature type="compositionally biased region" description="Basic and acidic residues" evidence="1">
    <location>
        <begin position="482"/>
        <end position="491"/>
    </location>
</feature>
<feature type="compositionally biased region" description="Polar residues" evidence="1">
    <location>
        <begin position="449"/>
        <end position="475"/>
    </location>
</feature>
<dbReference type="EMBL" id="BK014657">
    <property type="protein sequence ID" value="DAD66309.1"/>
    <property type="molecule type" value="Genomic_DNA"/>
</dbReference>
<sequence length="491" mass="54434">MIRGLTHNEEDILGVLTTEVTGHRQGNKQLASYYDGTHRVQRIGVAVPNSLSDIGVVSGWPATVVDTYGDLLRMDGYISPDYGEEMRLVTRRFNVPLRVSEAILDMLIFGLGLLAVEPDPHGVFRLRSVSPLSGSLLWDDATNGPVAGYRRSGVNSEGVYREVLYLQGEVIVISKDSTDMGTVRSVERFNVPGGGFPMFRLRNRLRTSHWSGQSEITPAVRYLTDAAARTLENMEYNSEFYASPQRWATGASPEDFGYDPEGMTEFDRVEMGWRTSIGKMLVLNGDEDDPKQPSVGQFASSPPTPFIEQVRAYSQLIASESKIPAQYFGFMTDNPPSGDSIRVWKEQLIRASEIKTELMNPDLLDMARVLVQLSDFDNDVDVESLVDGLEVDWRDPATASKAADADWALKLLTSGVLAPDSEVLLKNLHFSAADRLQIEQENRSKRLSQLAQVLQASTPQDQENTETPPQNSDQVAPSPRENASDDAKEAR</sequence>
<evidence type="ECO:0000256" key="1">
    <source>
        <dbReference type="SAM" id="MobiDB-lite"/>
    </source>
</evidence>
<dbReference type="InterPro" id="IPR021145">
    <property type="entry name" value="Portal_protein_SPP1_Gp6-like"/>
</dbReference>
<protein>
    <submittedName>
        <fullName evidence="2">PORTAL PROTEIN</fullName>
    </submittedName>
</protein>
<name>A0A8S5L8R1_9CAUD</name>
<dbReference type="Pfam" id="PF05133">
    <property type="entry name" value="SPP1_portal"/>
    <property type="match status" value="1"/>
</dbReference>